<dbReference type="EMBL" id="JAFFGU010000006">
    <property type="protein sequence ID" value="MBM7279122.1"/>
    <property type="molecule type" value="Genomic_DNA"/>
</dbReference>
<protein>
    <submittedName>
        <fullName evidence="2">Uncharacterized protein</fullName>
    </submittedName>
</protein>
<evidence type="ECO:0000313" key="3">
    <source>
        <dbReference type="Proteomes" id="UP001195196"/>
    </source>
</evidence>
<accession>A0AAW4G657</accession>
<evidence type="ECO:0000313" key="2">
    <source>
        <dbReference type="EMBL" id="MBM7279122.1"/>
    </source>
</evidence>
<feature type="region of interest" description="Disordered" evidence="1">
    <location>
        <begin position="1"/>
        <end position="27"/>
    </location>
</feature>
<reference evidence="2" key="1">
    <citation type="submission" date="2021-02" db="EMBL/GenBank/DDBJ databases">
        <title>Taxonomy, biology and ecology of Rhodococcus bacteria occurring in California pistachio and other woody hosts as revealed by genome sequence analyses.</title>
        <authorList>
            <person name="Riely B."/>
            <person name="Gai Y."/>
        </authorList>
    </citation>
    <scope>NUCLEOTIDE SEQUENCE</scope>
    <source>
        <strain evidence="2">BP-295</strain>
    </source>
</reference>
<dbReference type="Proteomes" id="UP001195196">
    <property type="component" value="Unassembled WGS sequence"/>
</dbReference>
<organism evidence="2 3">
    <name type="scientific">Gordonia rubripertincta</name>
    <name type="common">Rhodococcus corallinus</name>
    <dbReference type="NCBI Taxonomy" id="36822"/>
    <lineage>
        <taxon>Bacteria</taxon>
        <taxon>Bacillati</taxon>
        <taxon>Actinomycetota</taxon>
        <taxon>Actinomycetes</taxon>
        <taxon>Mycobacteriales</taxon>
        <taxon>Gordoniaceae</taxon>
        <taxon>Gordonia</taxon>
    </lineage>
</organism>
<sequence>MKAVVGSAEVTMSRPRPPAPSAGSPAATTEVVVIGRPGALTTRLCRTLRDRGLNIEIVDPGFGGPMARDATRAPVPERRRSAGARSCIAVLGRAPRPRRRWWDWRGRRLERRQEDELIDAVSIAASNARRLGLLVVAEASTRGETEIARERARHVARVAGYEAAVNGNALTSTFYLVTSASDGFSRSFPAIVGWVRRRVDL</sequence>
<proteinExistence type="predicted"/>
<dbReference type="AlphaFoldDB" id="A0AAW4G657"/>
<gene>
    <name evidence="2" type="ORF">JTZ10_15330</name>
</gene>
<comment type="caution">
    <text evidence="2">The sequence shown here is derived from an EMBL/GenBank/DDBJ whole genome shotgun (WGS) entry which is preliminary data.</text>
</comment>
<name>A0AAW4G657_GORRU</name>
<evidence type="ECO:0000256" key="1">
    <source>
        <dbReference type="SAM" id="MobiDB-lite"/>
    </source>
</evidence>